<protein>
    <recommendedName>
        <fullName evidence="3">Nudix hydrolase domain-containing protein</fullName>
    </recommendedName>
</protein>
<dbReference type="STRING" id="48701.ENSPMEP00000008236"/>
<dbReference type="Proteomes" id="UP000261480">
    <property type="component" value="Unplaced"/>
</dbReference>
<organism evidence="1 2">
    <name type="scientific">Poecilia mexicana</name>
    <dbReference type="NCBI Taxonomy" id="48701"/>
    <lineage>
        <taxon>Eukaryota</taxon>
        <taxon>Metazoa</taxon>
        <taxon>Chordata</taxon>
        <taxon>Craniata</taxon>
        <taxon>Vertebrata</taxon>
        <taxon>Euteleostomi</taxon>
        <taxon>Actinopterygii</taxon>
        <taxon>Neopterygii</taxon>
        <taxon>Teleostei</taxon>
        <taxon>Neoteleostei</taxon>
        <taxon>Acanthomorphata</taxon>
        <taxon>Ovalentaria</taxon>
        <taxon>Atherinomorphae</taxon>
        <taxon>Cyprinodontiformes</taxon>
        <taxon>Poeciliidae</taxon>
        <taxon>Poeciliinae</taxon>
        <taxon>Poecilia</taxon>
    </lineage>
</organism>
<reference evidence="1" key="2">
    <citation type="submission" date="2025-09" db="UniProtKB">
        <authorList>
            <consortium name="Ensembl"/>
        </authorList>
    </citation>
    <scope>IDENTIFICATION</scope>
</reference>
<proteinExistence type="predicted"/>
<sequence length="79" mass="8717">MLVQDLSEVGRPTFFKSDKIGVKRLCYVCMSPVVIVLVSDGKRCLLGRQSSFPRGLYSALAGFCDIGESHQLLIHLVMS</sequence>
<dbReference type="Ensembl" id="ENSPMET00000002794.1">
    <property type="protein sequence ID" value="ENSPMEP00000008236.1"/>
    <property type="gene ID" value="ENSPMEG00000000622.1"/>
</dbReference>
<name>A0A3B3WZM0_9TELE</name>
<evidence type="ECO:0008006" key="3">
    <source>
        <dbReference type="Google" id="ProtNLM"/>
    </source>
</evidence>
<evidence type="ECO:0000313" key="2">
    <source>
        <dbReference type="Proteomes" id="UP000261480"/>
    </source>
</evidence>
<dbReference type="PANTHER" id="PTHR11383">
    <property type="entry name" value="NUCLEOSIDE DIPHOSPHATE-LINKED MOIETY X MOTIF 13"/>
    <property type="match status" value="1"/>
</dbReference>
<dbReference type="InterPro" id="IPR015797">
    <property type="entry name" value="NUDIX_hydrolase-like_dom_sf"/>
</dbReference>
<dbReference type="SUPFAM" id="SSF55811">
    <property type="entry name" value="Nudix"/>
    <property type="match status" value="1"/>
</dbReference>
<accession>A0A3B3WZM0</accession>
<dbReference type="Gene3D" id="3.90.79.10">
    <property type="entry name" value="Nucleoside Triphosphate Pyrophosphohydrolase"/>
    <property type="match status" value="1"/>
</dbReference>
<keyword evidence="2" id="KW-1185">Reference proteome</keyword>
<dbReference type="PANTHER" id="PTHR11383:SF3">
    <property type="entry name" value="NAD(P)H PYROPHOSPHATASE NUDT13, MITOCHONDRIAL"/>
    <property type="match status" value="1"/>
</dbReference>
<dbReference type="AlphaFoldDB" id="A0A3B3WZM0"/>
<reference evidence="1" key="1">
    <citation type="submission" date="2025-08" db="UniProtKB">
        <authorList>
            <consortium name="Ensembl"/>
        </authorList>
    </citation>
    <scope>IDENTIFICATION</scope>
</reference>
<evidence type="ECO:0000313" key="1">
    <source>
        <dbReference type="Ensembl" id="ENSPMEP00000008236.1"/>
    </source>
</evidence>